<dbReference type="PROSITE" id="PS51192">
    <property type="entry name" value="HELICASE_ATP_BIND_1"/>
    <property type="match status" value="1"/>
</dbReference>
<dbReference type="Proteomes" id="UP000005496">
    <property type="component" value="Unassembled WGS sequence"/>
</dbReference>
<keyword evidence="1" id="KW-0378">Hydrolase</keyword>
<feature type="compositionally biased region" description="Basic and acidic residues" evidence="2">
    <location>
        <begin position="502"/>
        <end position="511"/>
    </location>
</feature>
<evidence type="ECO:0000313" key="5">
    <source>
        <dbReference type="EMBL" id="EFI33327.1"/>
    </source>
</evidence>
<dbReference type="eggNOG" id="COG0553">
    <property type="taxonomic scope" value="Bacteria"/>
</dbReference>
<dbReference type="Gene3D" id="3.40.50.10810">
    <property type="entry name" value="Tandem AAA-ATPase domain"/>
    <property type="match status" value="1"/>
</dbReference>
<dbReference type="InterPro" id="IPR027417">
    <property type="entry name" value="P-loop_NTPase"/>
</dbReference>
<name>D6SRL1_9BACT</name>
<dbReference type="Pfam" id="PF00271">
    <property type="entry name" value="Helicase_C"/>
    <property type="match status" value="1"/>
</dbReference>
<dbReference type="Gene3D" id="3.40.50.300">
    <property type="entry name" value="P-loop containing nucleotide triphosphate hydrolases"/>
    <property type="match status" value="1"/>
</dbReference>
<dbReference type="CDD" id="cd18793">
    <property type="entry name" value="SF2_C_SNF"/>
    <property type="match status" value="1"/>
</dbReference>
<feature type="region of interest" description="Disordered" evidence="2">
    <location>
        <begin position="498"/>
        <end position="586"/>
    </location>
</feature>
<evidence type="ECO:0000259" key="3">
    <source>
        <dbReference type="PROSITE" id="PS51192"/>
    </source>
</evidence>
<dbReference type="SMART" id="SM00487">
    <property type="entry name" value="DEXDc"/>
    <property type="match status" value="1"/>
</dbReference>
<organism evidence="5 6">
    <name type="scientific">Desulfonatronospira thiodismutans ASO3-1</name>
    <dbReference type="NCBI Taxonomy" id="555779"/>
    <lineage>
        <taxon>Bacteria</taxon>
        <taxon>Pseudomonadati</taxon>
        <taxon>Thermodesulfobacteriota</taxon>
        <taxon>Desulfovibrionia</taxon>
        <taxon>Desulfovibrionales</taxon>
        <taxon>Desulfonatronovibrionaceae</taxon>
        <taxon>Desulfonatronospira</taxon>
    </lineage>
</organism>
<comment type="caution">
    <text evidence="5">The sequence shown here is derived from an EMBL/GenBank/DDBJ whole genome shotgun (WGS) entry which is preliminary data.</text>
</comment>
<evidence type="ECO:0000256" key="1">
    <source>
        <dbReference type="ARBA" id="ARBA00022801"/>
    </source>
</evidence>
<evidence type="ECO:0000313" key="6">
    <source>
        <dbReference type="Proteomes" id="UP000005496"/>
    </source>
</evidence>
<dbReference type="InterPro" id="IPR000330">
    <property type="entry name" value="SNF2_N"/>
</dbReference>
<keyword evidence="6" id="KW-1185">Reference proteome</keyword>
<dbReference type="AlphaFoldDB" id="D6SRL1"/>
<dbReference type="CDD" id="cd17919">
    <property type="entry name" value="DEXHc_Snf"/>
    <property type="match status" value="1"/>
</dbReference>
<accession>D6SRL1</accession>
<dbReference type="InterPro" id="IPR038718">
    <property type="entry name" value="SNF2-like_sf"/>
</dbReference>
<proteinExistence type="predicted"/>
<dbReference type="SUPFAM" id="SSF52540">
    <property type="entry name" value="P-loop containing nucleoside triphosphate hydrolases"/>
    <property type="match status" value="2"/>
</dbReference>
<evidence type="ECO:0000256" key="2">
    <source>
        <dbReference type="SAM" id="MobiDB-lite"/>
    </source>
</evidence>
<dbReference type="InterPro" id="IPR014001">
    <property type="entry name" value="Helicase_ATP-bd"/>
</dbReference>
<dbReference type="GO" id="GO:0005524">
    <property type="term" value="F:ATP binding"/>
    <property type="evidence" value="ECO:0007669"/>
    <property type="project" value="InterPro"/>
</dbReference>
<sequence>MHNRVDEYLLKQEVDELSREELPSLEGISTALYPYQIEGVRFGLYRKAALIGDEMGLGKTLQAIALGILKKEVFGFNRVLVITLASLKEQWKREIEKFTREQAVVVAGSAGMRQQTYFQDESLFKITNYEAVLRDVSTLRRFKPDLVILDEAQRIKNFATKTADVVKSLPRKHALVLTGTPLENKLEDVYSIVQFLEPHMLAPLWKFAADHFMLSREKKDKILGYRNLDLLHEKLKPLVIRRRKEDVLKDLPDQVTNTYYLDLSEVQAKMHDGYKQYLLPLLNKKFLTPMDVRRIQELLLQMRRVCDSTYLVDRNTRISPKLKELEGILDEIVVQSGRKMVIFSEWTTMTYLIAKQLSRMGINFVELSGKIPVHKRQALIDEFTNNPECKVFLSTDSGGTGLNLQAADCVLNFELPWNPARLNQRIGRVNRIGQTSTSINVINLVSKNSIEEKILAGIHLKTELFSGVFDGGVDMVEFSREKRNQMLNELRAMMGQEMEEDLGGKESRVSEDIPEDTPHFLNPQALAESQQEDFPGTQVQGASEPEDRPGGEQTAMAEESQAANDAGQSRHDTGSEPGVPDKSPEKMEAVLNQGLEFMSGLLEMATGQKLNKTEEDKPMLKVDRETGEVTMKFRLPGF</sequence>
<dbReference type="GO" id="GO:0016787">
    <property type="term" value="F:hydrolase activity"/>
    <property type="evidence" value="ECO:0007669"/>
    <property type="project" value="UniProtKB-KW"/>
</dbReference>
<protein>
    <submittedName>
        <fullName evidence="5">SNF2-related protein</fullName>
    </submittedName>
</protein>
<feature type="domain" description="Helicase C-terminal" evidence="4">
    <location>
        <begin position="324"/>
        <end position="476"/>
    </location>
</feature>
<dbReference type="EMBL" id="ACJN02000003">
    <property type="protein sequence ID" value="EFI33327.1"/>
    <property type="molecule type" value="Genomic_DNA"/>
</dbReference>
<dbReference type="PANTHER" id="PTHR10799">
    <property type="entry name" value="SNF2/RAD54 HELICASE FAMILY"/>
    <property type="match status" value="1"/>
</dbReference>
<reference evidence="5" key="1">
    <citation type="submission" date="2010-05" db="EMBL/GenBank/DDBJ databases">
        <title>The draft genome of Desulfonatronospira thiodismutans ASO3-1.</title>
        <authorList>
            <consortium name="US DOE Joint Genome Institute (JGI-PGF)"/>
            <person name="Lucas S."/>
            <person name="Copeland A."/>
            <person name="Lapidus A."/>
            <person name="Cheng J.-F."/>
            <person name="Bruce D."/>
            <person name="Goodwin L."/>
            <person name="Pitluck S."/>
            <person name="Chertkov O."/>
            <person name="Brettin T."/>
            <person name="Detter J.C."/>
            <person name="Han C."/>
            <person name="Land M.L."/>
            <person name="Hauser L."/>
            <person name="Kyrpides N."/>
            <person name="Mikhailova N."/>
            <person name="Muyzer G."/>
            <person name="Woyke T."/>
        </authorList>
    </citation>
    <scope>NUCLEOTIDE SEQUENCE [LARGE SCALE GENOMIC DNA]</scope>
    <source>
        <strain evidence="5">ASO3-1</strain>
    </source>
</reference>
<dbReference type="SMART" id="SM00490">
    <property type="entry name" value="HELICc"/>
    <property type="match status" value="1"/>
</dbReference>
<dbReference type="InterPro" id="IPR049730">
    <property type="entry name" value="SNF2/RAD54-like_C"/>
</dbReference>
<dbReference type="PROSITE" id="PS51194">
    <property type="entry name" value="HELICASE_CTER"/>
    <property type="match status" value="1"/>
</dbReference>
<feature type="domain" description="Helicase ATP-binding" evidence="3">
    <location>
        <begin position="40"/>
        <end position="199"/>
    </location>
</feature>
<dbReference type="InterPro" id="IPR001650">
    <property type="entry name" value="Helicase_C-like"/>
</dbReference>
<evidence type="ECO:0000259" key="4">
    <source>
        <dbReference type="PROSITE" id="PS51194"/>
    </source>
</evidence>
<gene>
    <name evidence="5" type="ORF">Dthio_PD0654</name>
</gene>
<dbReference type="Pfam" id="PF00176">
    <property type="entry name" value="SNF2-rel_dom"/>
    <property type="match status" value="1"/>
</dbReference>